<dbReference type="InterPro" id="IPR000182">
    <property type="entry name" value="GNAT_dom"/>
</dbReference>
<dbReference type="EMBL" id="VSSQ01025650">
    <property type="protein sequence ID" value="MPM73922.1"/>
    <property type="molecule type" value="Genomic_DNA"/>
</dbReference>
<evidence type="ECO:0000313" key="2">
    <source>
        <dbReference type="EMBL" id="MPM73922.1"/>
    </source>
</evidence>
<dbReference type="SUPFAM" id="SSF55729">
    <property type="entry name" value="Acyl-CoA N-acyltransferases (Nat)"/>
    <property type="match status" value="1"/>
</dbReference>
<name>A0A645CAJ6_9ZZZZ</name>
<dbReference type="Gene3D" id="3.40.630.30">
    <property type="match status" value="1"/>
</dbReference>
<dbReference type="PROSITE" id="PS51186">
    <property type="entry name" value="GNAT"/>
    <property type="match status" value="1"/>
</dbReference>
<organism evidence="2">
    <name type="scientific">bioreactor metagenome</name>
    <dbReference type="NCBI Taxonomy" id="1076179"/>
    <lineage>
        <taxon>unclassified sequences</taxon>
        <taxon>metagenomes</taxon>
        <taxon>ecological metagenomes</taxon>
    </lineage>
</organism>
<sequence>MKSNLIKPFEFVPFQESDIAILTPVMKRAFDADLQFHLGHDGGPPGYGDGSFLRQWALHPKATAFRLNRGNQPAGAVILWIDRETQVNMLGCIFIDPVFQHSGMGTAIWRKIETMYPETKEWRTETPGFSRMNHHFYVNKCGFQIFKIENPFSFEESSYQFRKSVNMPTPQASDTERI</sequence>
<proteinExistence type="predicted"/>
<comment type="caution">
    <text evidence="2">The sequence shown here is derived from an EMBL/GenBank/DDBJ whole genome shotgun (WGS) entry which is preliminary data.</text>
</comment>
<reference evidence="2" key="1">
    <citation type="submission" date="2019-08" db="EMBL/GenBank/DDBJ databases">
        <authorList>
            <person name="Kucharzyk K."/>
            <person name="Murdoch R.W."/>
            <person name="Higgins S."/>
            <person name="Loffler F."/>
        </authorList>
    </citation>
    <scope>NUCLEOTIDE SEQUENCE</scope>
</reference>
<dbReference type="GO" id="GO:0016747">
    <property type="term" value="F:acyltransferase activity, transferring groups other than amino-acyl groups"/>
    <property type="evidence" value="ECO:0007669"/>
    <property type="project" value="InterPro"/>
</dbReference>
<dbReference type="AlphaFoldDB" id="A0A645CAJ6"/>
<gene>
    <name evidence="2" type="ORF">SDC9_120907</name>
</gene>
<evidence type="ECO:0000259" key="1">
    <source>
        <dbReference type="PROSITE" id="PS51186"/>
    </source>
</evidence>
<feature type="domain" description="N-acetyltransferase" evidence="1">
    <location>
        <begin position="9"/>
        <end position="166"/>
    </location>
</feature>
<dbReference type="InterPro" id="IPR016181">
    <property type="entry name" value="Acyl_CoA_acyltransferase"/>
</dbReference>
<dbReference type="Pfam" id="PF00583">
    <property type="entry name" value="Acetyltransf_1"/>
    <property type="match status" value="1"/>
</dbReference>
<protein>
    <recommendedName>
        <fullName evidence="1">N-acetyltransferase domain-containing protein</fullName>
    </recommendedName>
</protein>
<dbReference type="CDD" id="cd04301">
    <property type="entry name" value="NAT_SF"/>
    <property type="match status" value="1"/>
</dbReference>
<accession>A0A645CAJ6</accession>